<dbReference type="RefSeq" id="WP_248945072.1">
    <property type="nucleotide sequence ID" value="NZ_CBCSGY010000005.1"/>
</dbReference>
<keyword evidence="5 7" id="KW-1133">Transmembrane helix</keyword>
<keyword evidence="3 7" id="KW-1003">Cell membrane</keyword>
<keyword evidence="4 7" id="KW-0812">Transmembrane</keyword>
<name>A0ABT0K9U8_9GAMM</name>
<evidence type="ECO:0000256" key="1">
    <source>
        <dbReference type="ARBA" id="ARBA00004651"/>
    </source>
</evidence>
<organism evidence="8 9">
    <name type="scientific">Serratia silvae</name>
    <dbReference type="NCBI Taxonomy" id="2824122"/>
    <lineage>
        <taxon>Bacteria</taxon>
        <taxon>Pseudomonadati</taxon>
        <taxon>Pseudomonadota</taxon>
        <taxon>Gammaproteobacteria</taxon>
        <taxon>Enterobacterales</taxon>
        <taxon>Yersiniaceae</taxon>
        <taxon>Serratia</taxon>
    </lineage>
</organism>
<dbReference type="InterPro" id="IPR002010">
    <property type="entry name" value="T3SS_IM_R"/>
</dbReference>
<dbReference type="PANTHER" id="PTHR30065">
    <property type="entry name" value="FLAGELLAR BIOSYNTHETIC PROTEIN FLIR"/>
    <property type="match status" value="1"/>
</dbReference>
<gene>
    <name evidence="8" type="ORF">KAJ71_07095</name>
</gene>
<evidence type="ECO:0000256" key="4">
    <source>
        <dbReference type="ARBA" id="ARBA00022692"/>
    </source>
</evidence>
<dbReference type="InterPro" id="IPR006304">
    <property type="entry name" value="T3SS_SpaR/YscT"/>
</dbReference>
<feature type="transmembrane region" description="Helical" evidence="7">
    <location>
        <begin position="70"/>
        <end position="95"/>
    </location>
</feature>
<dbReference type="NCBIfam" id="TIGR01401">
    <property type="entry name" value="fliR_like_III"/>
    <property type="match status" value="1"/>
</dbReference>
<feature type="transmembrane region" description="Helical" evidence="7">
    <location>
        <begin position="129"/>
        <end position="151"/>
    </location>
</feature>
<evidence type="ECO:0000256" key="2">
    <source>
        <dbReference type="ARBA" id="ARBA00009772"/>
    </source>
</evidence>
<evidence type="ECO:0000313" key="8">
    <source>
        <dbReference type="EMBL" id="MCL1028790.1"/>
    </source>
</evidence>
<comment type="subcellular location">
    <subcellularLocation>
        <location evidence="1 7">Cell membrane</location>
        <topology evidence="1 7">Multi-pass membrane protein</topology>
    </subcellularLocation>
</comment>
<dbReference type="Proteomes" id="UP001165275">
    <property type="component" value="Unassembled WGS sequence"/>
</dbReference>
<keyword evidence="9" id="KW-1185">Reference proteome</keyword>
<feature type="transmembrane region" description="Helical" evidence="7">
    <location>
        <begin position="171"/>
        <end position="200"/>
    </location>
</feature>
<feature type="transmembrane region" description="Helical" evidence="7">
    <location>
        <begin position="212"/>
        <end position="232"/>
    </location>
</feature>
<dbReference type="PANTHER" id="PTHR30065:SF1">
    <property type="entry name" value="SURFACE PRESENTATION OF ANTIGENS PROTEIN SPAR"/>
    <property type="match status" value="1"/>
</dbReference>
<evidence type="ECO:0000256" key="3">
    <source>
        <dbReference type="ARBA" id="ARBA00022475"/>
    </source>
</evidence>
<evidence type="ECO:0000313" key="9">
    <source>
        <dbReference type="Proteomes" id="UP001165275"/>
    </source>
</evidence>
<accession>A0ABT0K9U8</accession>
<evidence type="ECO:0000256" key="6">
    <source>
        <dbReference type="ARBA" id="ARBA00023136"/>
    </source>
</evidence>
<feature type="transmembrane region" description="Helical" evidence="7">
    <location>
        <begin position="45"/>
        <end position="64"/>
    </location>
</feature>
<sequence length="253" mass="27769">MQTHLFFQLHDGLFAMALVMARIMPAFMILPFLNNSVLTGAIRMPVAGLIGAALWPGEVSSIAWSGQEGMLLFLVVKELAIGLFIGLFLVFPIWVMHAAGSIIDNQRGATLSSNMDPVSGVDTSELANLFNLFAAVVVLQSGGMLLLLEVFEQSYKLWPPQVLDFPSIKVLLPFIVKLVEAAIVLASPLVASFILTEILLGMLARYAPQLNAFSLALTVKSIVAFFLLILYFSPVFPDRIQSLQLLPEMMRSW</sequence>
<evidence type="ECO:0000256" key="7">
    <source>
        <dbReference type="RuleBase" id="RU362072"/>
    </source>
</evidence>
<evidence type="ECO:0000256" key="5">
    <source>
        <dbReference type="ARBA" id="ARBA00022989"/>
    </source>
</evidence>
<feature type="transmembrane region" description="Helical" evidence="7">
    <location>
        <begin position="12"/>
        <end position="33"/>
    </location>
</feature>
<proteinExistence type="inferred from homology"/>
<dbReference type="EMBL" id="JAGQDC010000004">
    <property type="protein sequence ID" value="MCL1028790.1"/>
    <property type="molecule type" value="Genomic_DNA"/>
</dbReference>
<comment type="similarity">
    <text evidence="2 7">Belongs to the FliR/MopE/SpaR family.</text>
</comment>
<comment type="caution">
    <text evidence="8">The sequence shown here is derived from an EMBL/GenBank/DDBJ whole genome shotgun (WGS) entry which is preliminary data.</text>
</comment>
<keyword evidence="6 7" id="KW-0472">Membrane</keyword>
<reference evidence="8" key="1">
    <citation type="submission" date="2021-04" db="EMBL/GenBank/DDBJ databases">
        <title>Genome sequence of Serratia sp. arafor3.</title>
        <authorList>
            <person name="Besaury L."/>
        </authorList>
    </citation>
    <scope>NUCLEOTIDE SEQUENCE</scope>
    <source>
        <strain evidence="8">Arafor3</strain>
    </source>
</reference>
<dbReference type="Pfam" id="PF01311">
    <property type="entry name" value="Bac_export_1"/>
    <property type="match status" value="1"/>
</dbReference>
<dbReference type="PRINTS" id="PR00953">
    <property type="entry name" value="TYPE3IMRPROT"/>
</dbReference>
<protein>
    <submittedName>
        <fullName evidence="8">SpaR/YscT/HrcT type III secretion system export apparatus protein</fullName>
    </submittedName>
</protein>